<sequence length="159" mass="17394">MQPLLKAGLSQGASDAFRRAGVTGAMIGQTIGLAKASAGEHKPETTLDNGHQYSAATDLHIQDLNDQRVKYLLTALSLEGFACYYRDPGRDHWPTKDARHIHAVYCGVPMKESLRNQAHSWLAGKNGLLSNAPYLFWQPSAKAQAIVRTLFLAHNPADN</sequence>
<dbReference type="RefSeq" id="WP_119318970.1">
    <property type="nucleotide sequence ID" value="NZ_AP025739.1"/>
</dbReference>
<dbReference type="OrthoDB" id="5178799at2"/>
<dbReference type="KEGG" id="ccot:CCAX7_54260"/>
<evidence type="ECO:0000313" key="2">
    <source>
        <dbReference type="Proteomes" id="UP000287394"/>
    </source>
</evidence>
<accession>A0A402CN60</accession>
<proteinExistence type="predicted"/>
<keyword evidence="2" id="KW-1185">Reference proteome</keyword>
<gene>
    <name evidence="1" type="ORF">CCAX7_54260</name>
</gene>
<dbReference type="AlphaFoldDB" id="A0A402CN60"/>
<evidence type="ECO:0000313" key="1">
    <source>
        <dbReference type="EMBL" id="BDI33375.1"/>
    </source>
</evidence>
<organism evidence="1 2">
    <name type="scientific">Capsulimonas corticalis</name>
    <dbReference type="NCBI Taxonomy" id="2219043"/>
    <lineage>
        <taxon>Bacteria</taxon>
        <taxon>Bacillati</taxon>
        <taxon>Armatimonadota</taxon>
        <taxon>Armatimonadia</taxon>
        <taxon>Capsulimonadales</taxon>
        <taxon>Capsulimonadaceae</taxon>
        <taxon>Capsulimonas</taxon>
    </lineage>
</organism>
<dbReference type="EMBL" id="AP025739">
    <property type="protein sequence ID" value="BDI33375.1"/>
    <property type="molecule type" value="Genomic_DNA"/>
</dbReference>
<protein>
    <submittedName>
        <fullName evidence="1">Uncharacterized protein</fullName>
    </submittedName>
</protein>
<name>A0A402CN60_9BACT</name>
<dbReference type="Proteomes" id="UP000287394">
    <property type="component" value="Chromosome"/>
</dbReference>
<reference evidence="1 2" key="1">
    <citation type="journal article" date="2019" name="Int. J. Syst. Evol. Microbiol.">
        <title>Capsulimonas corticalis gen. nov., sp. nov., an aerobic capsulated bacterium, of a novel bacterial order, Capsulimonadales ord. nov., of the class Armatimonadia of the phylum Armatimonadetes.</title>
        <authorList>
            <person name="Li J."/>
            <person name="Kudo C."/>
            <person name="Tonouchi A."/>
        </authorList>
    </citation>
    <scope>NUCLEOTIDE SEQUENCE [LARGE SCALE GENOMIC DNA]</scope>
    <source>
        <strain evidence="1 2">AX-7</strain>
    </source>
</reference>